<dbReference type="PROSITE" id="PS50405">
    <property type="entry name" value="GST_CTER"/>
    <property type="match status" value="1"/>
</dbReference>
<dbReference type="RefSeq" id="WP_407346651.1">
    <property type="nucleotide sequence ID" value="NZ_CP136864.1"/>
</dbReference>
<name>A0ABZ0HZ57_9GAMM</name>
<reference evidence="3 4" key="1">
    <citation type="submission" date="2023-10" db="EMBL/GenBank/DDBJ databases">
        <title>Two novel species belonging to the OM43/NOR5 clade.</title>
        <authorList>
            <person name="Park M."/>
        </authorList>
    </citation>
    <scope>NUCLEOTIDE SEQUENCE [LARGE SCALE GENOMIC DNA]</scope>
    <source>
        <strain evidence="3 4">IMCC43200</strain>
    </source>
</reference>
<dbReference type="CDD" id="cd03051">
    <property type="entry name" value="GST_N_GTT2_like"/>
    <property type="match status" value="1"/>
</dbReference>
<dbReference type="SFLD" id="SFLDS00019">
    <property type="entry name" value="Glutathione_Transferase_(cytos"/>
    <property type="match status" value="1"/>
</dbReference>
<keyword evidence="4" id="KW-1185">Reference proteome</keyword>
<dbReference type="PANTHER" id="PTHR44051">
    <property type="entry name" value="GLUTATHIONE S-TRANSFERASE-RELATED"/>
    <property type="match status" value="1"/>
</dbReference>
<dbReference type="PROSITE" id="PS50404">
    <property type="entry name" value="GST_NTER"/>
    <property type="match status" value="1"/>
</dbReference>
<dbReference type="EMBL" id="CP136864">
    <property type="protein sequence ID" value="WOJ92076.1"/>
    <property type="molecule type" value="Genomic_DNA"/>
</dbReference>
<protein>
    <submittedName>
        <fullName evidence="3">Glutathione S-transferase family protein</fullName>
    </submittedName>
</protein>
<evidence type="ECO:0000259" key="1">
    <source>
        <dbReference type="PROSITE" id="PS50404"/>
    </source>
</evidence>
<dbReference type="InterPro" id="IPR036282">
    <property type="entry name" value="Glutathione-S-Trfase_C_sf"/>
</dbReference>
<dbReference type="Proteomes" id="UP001626537">
    <property type="component" value="Chromosome"/>
</dbReference>
<dbReference type="Pfam" id="PF13410">
    <property type="entry name" value="GST_C_2"/>
    <property type="match status" value="1"/>
</dbReference>
<evidence type="ECO:0000313" key="3">
    <source>
        <dbReference type="EMBL" id="WOJ92076.1"/>
    </source>
</evidence>
<organism evidence="3 4">
    <name type="scientific">Congregibacter variabilis</name>
    <dbReference type="NCBI Taxonomy" id="3081200"/>
    <lineage>
        <taxon>Bacteria</taxon>
        <taxon>Pseudomonadati</taxon>
        <taxon>Pseudomonadota</taxon>
        <taxon>Gammaproteobacteria</taxon>
        <taxon>Cellvibrionales</taxon>
        <taxon>Halieaceae</taxon>
        <taxon>Congregibacter</taxon>
    </lineage>
</organism>
<dbReference type="SFLD" id="SFLDG00358">
    <property type="entry name" value="Main_(cytGST)"/>
    <property type="match status" value="1"/>
</dbReference>
<dbReference type="InterPro" id="IPR034345">
    <property type="entry name" value="Gtt2-like_N"/>
</dbReference>
<dbReference type="PANTHER" id="PTHR44051:SF8">
    <property type="entry name" value="GLUTATHIONE S-TRANSFERASE GSTA"/>
    <property type="match status" value="1"/>
</dbReference>
<accession>A0ABZ0HZ57</accession>
<gene>
    <name evidence="3" type="ORF">R0135_09785</name>
</gene>
<dbReference type="SUPFAM" id="SSF47616">
    <property type="entry name" value="GST C-terminal domain-like"/>
    <property type="match status" value="1"/>
</dbReference>
<sequence length="206" mass="23133">MHLYTYDSAPNPRRLGLFLAFKGIELPTTQIDMRANAHRDAEFLDVNPLGTLPALLTDEGVLLTEVIAICAYLEELYPTKPLMGSTPLERALVISWDHRIFVSIFEAFAEMLRNRSPAFENRALPGPLDVEQIPALEERGRKRFRGSLELFNQELGDKPFLCGDAITFADIDLLVGVETARWVKESIPEGCDKLTAWAERCRAALS</sequence>
<dbReference type="InterPro" id="IPR010987">
    <property type="entry name" value="Glutathione-S-Trfase_C-like"/>
</dbReference>
<dbReference type="Gene3D" id="3.40.30.10">
    <property type="entry name" value="Glutaredoxin"/>
    <property type="match status" value="1"/>
</dbReference>
<feature type="domain" description="GST N-terminal" evidence="1">
    <location>
        <begin position="1"/>
        <end position="81"/>
    </location>
</feature>
<evidence type="ECO:0000313" key="4">
    <source>
        <dbReference type="Proteomes" id="UP001626537"/>
    </source>
</evidence>
<proteinExistence type="predicted"/>
<dbReference type="SUPFAM" id="SSF52833">
    <property type="entry name" value="Thioredoxin-like"/>
    <property type="match status" value="1"/>
</dbReference>
<dbReference type="Gene3D" id="1.20.1050.10">
    <property type="match status" value="1"/>
</dbReference>
<dbReference type="Pfam" id="PF13409">
    <property type="entry name" value="GST_N_2"/>
    <property type="match status" value="1"/>
</dbReference>
<dbReference type="InterPro" id="IPR036249">
    <property type="entry name" value="Thioredoxin-like_sf"/>
</dbReference>
<dbReference type="InterPro" id="IPR004045">
    <property type="entry name" value="Glutathione_S-Trfase_N"/>
</dbReference>
<dbReference type="InterPro" id="IPR040079">
    <property type="entry name" value="Glutathione_S-Trfase"/>
</dbReference>
<feature type="domain" description="GST C-terminal" evidence="2">
    <location>
        <begin position="86"/>
        <end position="206"/>
    </location>
</feature>
<evidence type="ECO:0000259" key="2">
    <source>
        <dbReference type="PROSITE" id="PS50405"/>
    </source>
</evidence>